<dbReference type="SUPFAM" id="SSF53850">
    <property type="entry name" value="Periplasmic binding protein-like II"/>
    <property type="match status" value="1"/>
</dbReference>
<dbReference type="AlphaFoldDB" id="A0A430A1C8"/>
<evidence type="ECO:0008006" key="9">
    <source>
        <dbReference type="Google" id="ProtNLM"/>
    </source>
</evidence>
<evidence type="ECO:0000256" key="5">
    <source>
        <dbReference type="ARBA" id="ARBA00023288"/>
    </source>
</evidence>
<evidence type="ECO:0000256" key="4">
    <source>
        <dbReference type="ARBA" id="ARBA00023139"/>
    </source>
</evidence>
<keyword evidence="4" id="KW-0564">Palmitate</keyword>
<evidence type="ECO:0000256" key="6">
    <source>
        <dbReference type="SAM" id="SignalP"/>
    </source>
</evidence>
<gene>
    <name evidence="7" type="ORF">CBF37_02655</name>
</gene>
<accession>A0A430A1C8</accession>
<dbReference type="PANTHER" id="PTHR43649:SF33">
    <property type="entry name" value="POLYGALACTURONAN_RHAMNOGALACTURONAN-BINDING PROTEIN YTCQ"/>
    <property type="match status" value="1"/>
</dbReference>
<dbReference type="Proteomes" id="UP000287857">
    <property type="component" value="Unassembled WGS sequence"/>
</dbReference>
<dbReference type="OrthoDB" id="9782846at2"/>
<evidence type="ECO:0000256" key="2">
    <source>
        <dbReference type="ARBA" id="ARBA00022729"/>
    </source>
</evidence>
<evidence type="ECO:0000313" key="8">
    <source>
        <dbReference type="Proteomes" id="UP000287857"/>
    </source>
</evidence>
<dbReference type="PROSITE" id="PS51257">
    <property type="entry name" value="PROKAR_LIPOPROTEIN"/>
    <property type="match status" value="1"/>
</dbReference>
<comment type="caution">
    <text evidence="7">The sequence shown here is derived from an EMBL/GenBank/DDBJ whole genome shotgun (WGS) entry which is preliminary data.</text>
</comment>
<name>A0A430A1C8_9ENTE</name>
<evidence type="ECO:0000313" key="7">
    <source>
        <dbReference type="EMBL" id="RSU00215.1"/>
    </source>
</evidence>
<feature type="chain" id="PRO_5038469462" description="ABC transporter substrate-binding protein" evidence="6">
    <location>
        <begin position="21"/>
        <end position="417"/>
    </location>
</feature>
<feature type="signal peptide" evidence="6">
    <location>
        <begin position="1"/>
        <end position="20"/>
    </location>
</feature>
<proteinExistence type="predicted"/>
<keyword evidence="5" id="KW-0449">Lipoprotein</keyword>
<dbReference type="Gene3D" id="3.40.190.10">
    <property type="entry name" value="Periplasmic binding protein-like II"/>
    <property type="match status" value="2"/>
</dbReference>
<keyword evidence="8" id="KW-1185">Reference proteome</keyword>
<dbReference type="InterPro" id="IPR006059">
    <property type="entry name" value="SBP"/>
</dbReference>
<dbReference type="RefSeq" id="WP_125983167.1">
    <property type="nucleotide sequence ID" value="NZ_NGJS01000002.1"/>
</dbReference>
<keyword evidence="3" id="KW-0472">Membrane</keyword>
<dbReference type="EMBL" id="NGJS01000002">
    <property type="protein sequence ID" value="RSU00215.1"/>
    <property type="molecule type" value="Genomic_DNA"/>
</dbReference>
<evidence type="ECO:0000256" key="3">
    <source>
        <dbReference type="ARBA" id="ARBA00023136"/>
    </source>
</evidence>
<dbReference type="Pfam" id="PF01547">
    <property type="entry name" value="SBP_bac_1"/>
    <property type="match status" value="1"/>
</dbReference>
<sequence length="417" mass="46794">MKYRKVLVIMMVVLGLGVMAGCKNNDNSQKKTIEVFSNKPENQVVFKEFVKEFENENPDIKVVFSSPPDAGTVLRTRLVKNSIPNVIAYGGDNTYTELANVGMLEDLSKTGLADNTVPAYKKMIQALQKDQDKLYGIPYATNASGVIYNVDLFKEHGQKVPKTWDEFINVSNYFKDQGITPVEGTFKDPWTLISIFNPLSGILNEKDFMQKRRQNQVNFETGWQQPMKQLTDIMNLTQKDAMGTSYADGTQNFAKGKAAMIINGTWAIPEVMKANKNVHVNIFPLPASNDVSKNFVTSGVDVMFMIGKGTKNQSESQKFIKFMMNKKRAERYINDQFAFSAIQGVKQSEPSLSGVSPMIEAGQVNDFIDHFIPNGYDLASLLSEYALDQTAHPKDMQSNINHSLKNMDKAYDTANFE</sequence>
<reference evidence="7 8" key="1">
    <citation type="submission" date="2017-05" db="EMBL/GenBank/DDBJ databases">
        <title>Vagococcus spp. assemblies.</title>
        <authorList>
            <person name="Gulvik C.A."/>
        </authorList>
    </citation>
    <scope>NUCLEOTIDE SEQUENCE [LARGE SCALE GENOMIC DNA]</scope>
    <source>
        <strain evidence="7 8">SS1995</strain>
    </source>
</reference>
<keyword evidence="1" id="KW-1003">Cell membrane</keyword>
<protein>
    <recommendedName>
        <fullName evidence="9">ABC transporter substrate-binding protein</fullName>
    </recommendedName>
</protein>
<dbReference type="PANTHER" id="PTHR43649">
    <property type="entry name" value="ARABINOSE-BINDING PROTEIN-RELATED"/>
    <property type="match status" value="1"/>
</dbReference>
<dbReference type="InterPro" id="IPR050490">
    <property type="entry name" value="Bact_solute-bd_prot1"/>
</dbReference>
<evidence type="ECO:0000256" key="1">
    <source>
        <dbReference type="ARBA" id="ARBA00022475"/>
    </source>
</evidence>
<keyword evidence="2 6" id="KW-0732">Signal</keyword>
<organism evidence="7 8">
    <name type="scientific">Vagococcus vulneris</name>
    <dbReference type="NCBI Taxonomy" id="1977869"/>
    <lineage>
        <taxon>Bacteria</taxon>
        <taxon>Bacillati</taxon>
        <taxon>Bacillota</taxon>
        <taxon>Bacilli</taxon>
        <taxon>Lactobacillales</taxon>
        <taxon>Enterococcaceae</taxon>
        <taxon>Vagococcus</taxon>
    </lineage>
</organism>